<feature type="chain" id="PRO_5015845445" evidence="2">
    <location>
        <begin position="31"/>
        <end position="115"/>
    </location>
</feature>
<dbReference type="Pfam" id="PF09686">
    <property type="entry name" value="Plasmid_RAQPRD"/>
    <property type="match status" value="1"/>
</dbReference>
<sequence length="115" mass="12816">MSNARLLSSNPLLLCSFLYVLSTGFNLACAEGTASEQTNLELMLRQLESVERVAKQSSSVPEREGARYHFDYERLQKDLELIHQGIKSHLSPSRAQPRDPGQLSGHYTRTGGPMP</sequence>
<protein>
    <submittedName>
        <fullName evidence="3">Type III effector Hop protein</fullName>
    </submittedName>
</protein>
<gene>
    <name evidence="3" type="ORF">NCTC11842_00687</name>
</gene>
<dbReference type="EMBL" id="UAUF01000007">
    <property type="protein sequence ID" value="SPZ02565.1"/>
    <property type="molecule type" value="Genomic_DNA"/>
</dbReference>
<evidence type="ECO:0000256" key="1">
    <source>
        <dbReference type="SAM" id="MobiDB-lite"/>
    </source>
</evidence>
<keyword evidence="2" id="KW-0732">Signal</keyword>
<name>A0A2X2CRA9_PSELU</name>
<accession>A0A2X2CRA9</accession>
<feature type="signal peptide" evidence="2">
    <location>
        <begin position="1"/>
        <end position="30"/>
    </location>
</feature>
<reference evidence="3 4" key="1">
    <citation type="submission" date="2018-06" db="EMBL/GenBank/DDBJ databases">
        <authorList>
            <consortium name="Pathogen Informatics"/>
            <person name="Doyle S."/>
        </authorList>
    </citation>
    <scope>NUCLEOTIDE SEQUENCE [LARGE SCALE GENOMIC DNA]</scope>
    <source>
        <strain evidence="3 4">NCTC11842</strain>
    </source>
</reference>
<evidence type="ECO:0000313" key="3">
    <source>
        <dbReference type="EMBL" id="SPZ02565.1"/>
    </source>
</evidence>
<dbReference type="NCBIfam" id="TIGR01690">
    <property type="entry name" value="ICE_RAQPRD"/>
    <property type="match status" value="1"/>
</dbReference>
<evidence type="ECO:0000256" key="2">
    <source>
        <dbReference type="SAM" id="SignalP"/>
    </source>
</evidence>
<proteinExistence type="predicted"/>
<dbReference type="RefSeq" id="WP_112297583.1">
    <property type="nucleotide sequence ID" value="NZ_UAUF01000007.1"/>
</dbReference>
<feature type="region of interest" description="Disordered" evidence="1">
    <location>
        <begin position="86"/>
        <end position="115"/>
    </location>
</feature>
<evidence type="ECO:0000313" key="4">
    <source>
        <dbReference type="Proteomes" id="UP000250443"/>
    </source>
</evidence>
<dbReference type="InterPro" id="IPR019110">
    <property type="entry name" value="Uncharacterised_RAQPRD"/>
</dbReference>
<organism evidence="3 4">
    <name type="scientific">Pseudomonas luteola</name>
    <dbReference type="NCBI Taxonomy" id="47886"/>
    <lineage>
        <taxon>Bacteria</taxon>
        <taxon>Pseudomonadati</taxon>
        <taxon>Pseudomonadota</taxon>
        <taxon>Gammaproteobacteria</taxon>
        <taxon>Pseudomonadales</taxon>
        <taxon>Pseudomonadaceae</taxon>
        <taxon>Pseudomonas</taxon>
    </lineage>
</organism>
<dbReference type="Proteomes" id="UP000250443">
    <property type="component" value="Unassembled WGS sequence"/>
</dbReference>
<dbReference type="AlphaFoldDB" id="A0A2X2CRA9"/>